<accession>A0A485KPK8</accession>
<keyword evidence="1" id="KW-0472">Membrane</keyword>
<proteinExistence type="predicted"/>
<reference evidence="3 4" key="1">
    <citation type="submission" date="2019-03" db="EMBL/GenBank/DDBJ databases">
        <authorList>
            <person name="Gaulin E."/>
            <person name="Dumas B."/>
        </authorList>
    </citation>
    <scope>NUCLEOTIDE SEQUENCE [LARGE SCALE GENOMIC DNA]</scope>
    <source>
        <strain evidence="3">CBS 568.67</strain>
    </source>
</reference>
<dbReference type="Proteomes" id="UP000332933">
    <property type="component" value="Unassembled WGS sequence"/>
</dbReference>
<feature type="transmembrane region" description="Helical" evidence="1">
    <location>
        <begin position="75"/>
        <end position="95"/>
    </location>
</feature>
<evidence type="ECO:0000256" key="1">
    <source>
        <dbReference type="SAM" id="Phobius"/>
    </source>
</evidence>
<reference evidence="2" key="2">
    <citation type="submission" date="2019-06" db="EMBL/GenBank/DDBJ databases">
        <title>Genomics analysis of Aphanomyces spp. identifies a new class of oomycete effector associated with host adaptation.</title>
        <authorList>
            <person name="Gaulin E."/>
        </authorList>
    </citation>
    <scope>NUCLEOTIDE SEQUENCE</scope>
    <source>
        <strain evidence="2">CBS 578.67</strain>
    </source>
</reference>
<feature type="transmembrane region" description="Helical" evidence="1">
    <location>
        <begin position="41"/>
        <end position="63"/>
    </location>
</feature>
<keyword evidence="1" id="KW-0812">Transmembrane</keyword>
<evidence type="ECO:0000313" key="2">
    <source>
        <dbReference type="EMBL" id="KAF0699289.1"/>
    </source>
</evidence>
<feature type="transmembrane region" description="Helical" evidence="1">
    <location>
        <begin position="14"/>
        <end position="35"/>
    </location>
</feature>
<sequence length="163" mass="17216">METTSTTAAHGLQLVLRSAQSLSAILAVLTCAALARVGARVFLFSLFVSSFVSLVSVATLVVVTQRRVWTPSRRVTCAVEGTLLVLWTAALVAVATTLFDGEPNSPWLFLSVFVLAVGVVIQTTLLTLVASRHEGEGAKPTEVGREDGLVRPVPATTSCYTSV</sequence>
<gene>
    <name evidence="3" type="primary">Aste57867_10131</name>
    <name evidence="2" type="ORF">As57867_010092</name>
    <name evidence="3" type="ORF">ASTE57867_10131</name>
</gene>
<protein>
    <submittedName>
        <fullName evidence="3">Aste57867_10131 protein</fullName>
    </submittedName>
</protein>
<evidence type="ECO:0000313" key="3">
    <source>
        <dbReference type="EMBL" id="VFT87007.1"/>
    </source>
</evidence>
<feature type="transmembrane region" description="Helical" evidence="1">
    <location>
        <begin position="107"/>
        <end position="130"/>
    </location>
</feature>
<name>A0A485KPK8_9STRA</name>
<keyword evidence="4" id="KW-1185">Reference proteome</keyword>
<evidence type="ECO:0000313" key="4">
    <source>
        <dbReference type="Proteomes" id="UP000332933"/>
    </source>
</evidence>
<dbReference type="EMBL" id="VJMH01005186">
    <property type="protein sequence ID" value="KAF0699289.1"/>
    <property type="molecule type" value="Genomic_DNA"/>
</dbReference>
<dbReference type="EMBL" id="CAADRA010005207">
    <property type="protein sequence ID" value="VFT87007.1"/>
    <property type="molecule type" value="Genomic_DNA"/>
</dbReference>
<keyword evidence="1" id="KW-1133">Transmembrane helix</keyword>
<organism evidence="3 4">
    <name type="scientific">Aphanomyces stellatus</name>
    <dbReference type="NCBI Taxonomy" id="120398"/>
    <lineage>
        <taxon>Eukaryota</taxon>
        <taxon>Sar</taxon>
        <taxon>Stramenopiles</taxon>
        <taxon>Oomycota</taxon>
        <taxon>Saprolegniomycetes</taxon>
        <taxon>Saprolegniales</taxon>
        <taxon>Verrucalvaceae</taxon>
        <taxon>Aphanomyces</taxon>
    </lineage>
</organism>
<dbReference type="AlphaFoldDB" id="A0A485KPK8"/>